<evidence type="ECO:0000313" key="17">
    <source>
        <dbReference type="Proteomes" id="UP000477651"/>
    </source>
</evidence>
<evidence type="ECO:0000256" key="3">
    <source>
        <dbReference type="ARBA" id="ARBA00008343"/>
    </source>
</evidence>
<evidence type="ECO:0000256" key="1">
    <source>
        <dbReference type="ARBA" id="ARBA00000843"/>
    </source>
</evidence>
<dbReference type="GO" id="GO:0032357">
    <property type="term" value="F:oxidized purine DNA binding"/>
    <property type="evidence" value="ECO:0007669"/>
    <property type="project" value="TreeGrafter"/>
</dbReference>
<gene>
    <name evidence="16" type="primary">mutY</name>
    <name evidence="16" type="ORF">F9B74_09215</name>
</gene>
<dbReference type="Pfam" id="PF00633">
    <property type="entry name" value="HHH"/>
    <property type="match status" value="1"/>
</dbReference>
<comment type="function">
    <text evidence="2">Adenine glycosylase active on G-A mispairs. MutY also corrects error-prone DNA synthesis past GO lesions which are due to the oxidatively damaged form of guanine: 7,8-dihydro-8-oxoguanine (8-oxo-dGTP).</text>
</comment>
<dbReference type="RefSeq" id="WP_163764898.1">
    <property type="nucleotide sequence ID" value="NZ_JAAGYR010000020.1"/>
</dbReference>
<keyword evidence="12" id="KW-0234">DNA repair</keyword>
<dbReference type="SUPFAM" id="SSF48150">
    <property type="entry name" value="DNA-glycosylase"/>
    <property type="match status" value="1"/>
</dbReference>
<dbReference type="SMART" id="SM00478">
    <property type="entry name" value="ENDO3c"/>
    <property type="match status" value="1"/>
</dbReference>
<dbReference type="GO" id="GO:0046872">
    <property type="term" value="F:metal ion binding"/>
    <property type="evidence" value="ECO:0007669"/>
    <property type="project" value="UniProtKB-UniRule"/>
</dbReference>
<evidence type="ECO:0000256" key="4">
    <source>
        <dbReference type="ARBA" id="ARBA00012045"/>
    </source>
</evidence>
<dbReference type="CDD" id="cd00056">
    <property type="entry name" value="ENDO3c"/>
    <property type="match status" value="1"/>
</dbReference>
<evidence type="ECO:0000256" key="11">
    <source>
        <dbReference type="ARBA" id="ARBA00023014"/>
    </source>
</evidence>
<dbReference type="GO" id="GO:0034039">
    <property type="term" value="F:8-oxo-7,8-dihydroguanine DNA N-glycosylase activity"/>
    <property type="evidence" value="ECO:0007669"/>
    <property type="project" value="TreeGrafter"/>
</dbReference>
<dbReference type="Gene3D" id="3.90.79.10">
    <property type="entry name" value="Nucleoside Triphosphate Pyrophosphohydrolase"/>
    <property type="match status" value="1"/>
</dbReference>
<evidence type="ECO:0000256" key="13">
    <source>
        <dbReference type="ARBA" id="ARBA00023295"/>
    </source>
</evidence>
<proteinExistence type="inferred from homology"/>
<dbReference type="Gene3D" id="1.10.1670.10">
    <property type="entry name" value="Helix-hairpin-Helix base-excision DNA repair enzymes (C-terminal)"/>
    <property type="match status" value="1"/>
</dbReference>
<dbReference type="InterPro" id="IPR015797">
    <property type="entry name" value="NUDIX_hydrolase-like_dom_sf"/>
</dbReference>
<dbReference type="PANTHER" id="PTHR42944:SF1">
    <property type="entry name" value="ADENINE DNA GLYCOSYLASE"/>
    <property type="match status" value="1"/>
</dbReference>
<dbReference type="Gene3D" id="1.10.340.30">
    <property type="entry name" value="Hypothetical protein, domain 2"/>
    <property type="match status" value="1"/>
</dbReference>
<dbReference type="SUPFAM" id="SSF55811">
    <property type="entry name" value="Nudix"/>
    <property type="match status" value="1"/>
</dbReference>
<dbReference type="InterPro" id="IPR005760">
    <property type="entry name" value="A/G_AdeGlyc_MutY"/>
</dbReference>
<evidence type="ECO:0000256" key="2">
    <source>
        <dbReference type="ARBA" id="ARBA00002933"/>
    </source>
</evidence>
<evidence type="ECO:0000256" key="12">
    <source>
        <dbReference type="ARBA" id="ARBA00023204"/>
    </source>
</evidence>
<evidence type="ECO:0000256" key="5">
    <source>
        <dbReference type="ARBA" id="ARBA00022023"/>
    </source>
</evidence>
<keyword evidence="6" id="KW-0004">4Fe-4S</keyword>
<keyword evidence="8 14" id="KW-0227">DNA damage</keyword>
<evidence type="ECO:0000256" key="10">
    <source>
        <dbReference type="ARBA" id="ARBA00023004"/>
    </source>
</evidence>
<evidence type="ECO:0000256" key="14">
    <source>
        <dbReference type="RuleBase" id="RU365096"/>
    </source>
</evidence>
<dbReference type="GO" id="GO:0006284">
    <property type="term" value="P:base-excision repair"/>
    <property type="evidence" value="ECO:0007669"/>
    <property type="project" value="UniProtKB-UniRule"/>
</dbReference>
<dbReference type="InterPro" id="IPR029119">
    <property type="entry name" value="MutY_C"/>
</dbReference>
<dbReference type="InterPro" id="IPR011257">
    <property type="entry name" value="DNA_glycosylase"/>
</dbReference>
<comment type="caution">
    <text evidence="16">The sequence shown here is derived from an EMBL/GenBank/DDBJ whole genome shotgun (WGS) entry which is preliminary data.</text>
</comment>
<dbReference type="GO" id="GO:0000701">
    <property type="term" value="F:purine-specific mismatch base pair DNA N-glycosylase activity"/>
    <property type="evidence" value="ECO:0007669"/>
    <property type="project" value="UniProtKB-EC"/>
</dbReference>
<sequence>MTSFVKRIQAWQQTSGRHHLPWQGTKDPYKVWLSEIMLQQTQVSTVIDYYHRFLERFPTVLSLAQASQAEVMPYWAGLGYYARARNLHKCAQVIAQHYQGQFPSSPKDLQALPGIGESTANAIAAFCFDAITPIMDGNVKRIFTRFYGIEGYDSQTNKRLWEQAYQNVIGEKNIGQYNQGLMDLGSTICTRTKPICTSCPLQKDCFAFKHHKQGELPQKKPKKIIPQKETIMLVLQVGNSILLQQRPEKGIWGGLLSLPELSNTAEMEKWLALHPSATASPMASFEHIFSHYRLLIHPILIQFARSYAVQENFLFENSQWYPLTNADQLALPSPVMKIIEGLKGMGTLSLF</sequence>
<dbReference type="PANTHER" id="PTHR42944">
    <property type="entry name" value="ADENINE DNA GLYCOSYLASE"/>
    <property type="match status" value="1"/>
</dbReference>
<evidence type="ECO:0000313" key="16">
    <source>
        <dbReference type="EMBL" id="NEN76487.1"/>
    </source>
</evidence>
<reference evidence="16 17" key="1">
    <citation type="submission" date="2020-02" db="EMBL/GenBank/DDBJ databases">
        <title>Pelistega sp. NLN82 were isolated from wild rodents of the Hainan Island.</title>
        <authorList>
            <person name="Niu N."/>
            <person name="Zhou J."/>
        </authorList>
    </citation>
    <scope>NUCLEOTIDE SEQUENCE [LARGE SCALE GENOMIC DNA]</scope>
    <source>
        <strain evidence="16 17">NLN82</strain>
    </source>
</reference>
<feature type="domain" description="HhH-GPD" evidence="15">
    <location>
        <begin position="37"/>
        <end position="187"/>
    </location>
</feature>
<keyword evidence="13 14" id="KW-0326">Glycosidase</keyword>
<evidence type="ECO:0000256" key="6">
    <source>
        <dbReference type="ARBA" id="ARBA00022485"/>
    </source>
</evidence>
<evidence type="ECO:0000259" key="15">
    <source>
        <dbReference type="SMART" id="SM00478"/>
    </source>
</evidence>
<comment type="cofactor">
    <cofactor evidence="14">
        <name>[4Fe-4S] cluster</name>
        <dbReference type="ChEBI" id="CHEBI:49883"/>
    </cofactor>
    <text evidence="14">Binds 1 [4Fe-4S] cluster.</text>
</comment>
<keyword evidence="7" id="KW-0479">Metal-binding</keyword>
<dbReference type="FunFam" id="1.10.340.30:FF:000002">
    <property type="entry name" value="Adenine DNA glycosylase"/>
    <property type="match status" value="1"/>
</dbReference>
<comment type="similarity">
    <text evidence="3 14">Belongs to the Nth/MutY family.</text>
</comment>
<keyword evidence="10 14" id="KW-0408">Iron</keyword>
<dbReference type="NCBIfam" id="TIGR01084">
    <property type="entry name" value="mutY"/>
    <property type="match status" value="1"/>
</dbReference>
<keyword evidence="11" id="KW-0411">Iron-sulfur</keyword>
<dbReference type="InterPro" id="IPR044298">
    <property type="entry name" value="MIG/MutY"/>
</dbReference>
<keyword evidence="17" id="KW-1185">Reference proteome</keyword>
<dbReference type="Pfam" id="PF14815">
    <property type="entry name" value="NUDIX_4"/>
    <property type="match status" value="1"/>
</dbReference>
<dbReference type="GO" id="GO:0051539">
    <property type="term" value="F:4 iron, 4 sulfur cluster binding"/>
    <property type="evidence" value="ECO:0007669"/>
    <property type="project" value="UniProtKB-UniRule"/>
</dbReference>
<dbReference type="Pfam" id="PF00730">
    <property type="entry name" value="HhH-GPD"/>
    <property type="match status" value="1"/>
</dbReference>
<keyword evidence="9" id="KW-0378">Hydrolase</keyword>
<evidence type="ECO:0000256" key="9">
    <source>
        <dbReference type="ARBA" id="ARBA00022801"/>
    </source>
</evidence>
<dbReference type="EMBL" id="JAAGYR010000020">
    <property type="protein sequence ID" value="NEN76487.1"/>
    <property type="molecule type" value="Genomic_DNA"/>
</dbReference>
<evidence type="ECO:0000256" key="8">
    <source>
        <dbReference type="ARBA" id="ARBA00022763"/>
    </source>
</evidence>
<dbReference type="InterPro" id="IPR023170">
    <property type="entry name" value="HhH_base_excis_C"/>
</dbReference>
<dbReference type="CDD" id="cd03431">
    <property type="entry name" value="NUDIX_DNA_Glycosylase_C-MutY"/>
    <property type="match status" value="1"/>
</dbReference>
<dbReference type="GO" id="GO:0035485">
    <property type="term" value="F:adenine/guanine mispair binding"/>
    <property type="evidence" value="ECO:0007669"/>
    <property type="project" value="TreeGrafter"/>
</dbReference>
<comment type="catalytic activity">
    <reaction evidence="1 14">
        <text>Hydrolyzes free adenine bases from 7,8-dihydro-8-oxoguanine:adenine mismatched double-stranded DNA, leaving an apurinic site.</text>
        <dbReference type="EC" id="3.2.2.31"/>
    </reaction>
</comment>
<dbReference type="InterPro" id="IPR000445">
    <property type="entry name" value="HhH_motif"/>
</dbReference>
<organism evidence="16 17">
    <name type="scientific">Pelistega ratti</name>
    <dbReference type="NCBI Taxonomy" id="2652177"/>
    <lineage>
        <taxon>Bacteria</taxon>
        <taxon>Pseudomonadati</taxon>
        <taxon>Pseudomonadota</taxon>
        <taxon>Betaproteobacteria</taxon>
        <taxon>Burkholderiales</taxon>
        <taxon>Alcaligenaceae</taxon>
        <taxon>Pelistega</taxon>
    </lineage>
</organism>
<dbReference type="GO" id="GO:0006298">
    <property type="term" value="P:mismatch repair"/>
    <property type="evidence" value="ECO:0007669"/>
    <property type="project" value="TreeGrafter"/>
</dbReference>
<protein>
    <recommendedName>
        <fullName evidence="5 14">Adenine DNA glycosylase</fullName>
        <ecNumber evidence="4 14">3.2.2.31</ecNumber>
    </recommendedName>
</protein>
<accession>A0A6L9Y9F9</accession>
<dbReference type="AlphaFoldDB" id="A0A6L9Y9F9"/>
<dbReference type="Proteomes" id="UP000477651">
    <property type="component" value="Unassembled WGS sequence"/>
</dbReference>
<evidence type="ECO:0000256" key="7">
    <source>
        <dbReference type="ARBA" id="ARBA00022723"/>
    </source>
</evidence>
<name>A0A6L9Y9F9_9BURK</name>
<dbReference type="EC" id="3.2.2.31" evidence="4 14"/>
<dbReference type="InterPro" id="IPR003265">
    <property type="entry name" value="HhH-GPD_domain"/>
</dbReference>